<organism evidence="5">
    <name type="scientific">Chromera velia CCMP2878</name>
    <dbReference type="NCBI Taxonomy" id="1169474"/>
    <lineage>
        <taxon>Eukaryota</taxon>
        <taxon>Sar</taxon>
        <taxon>Alveolata</taxon>
        <taxon>Colpodellida</taxon>
        <taxon>Chromeraceae</taxon>
        <taxon>Chromera</taxon>
    </lineage>
</organism>
<protein>
    <recommendedName>
        <fullName evidence="4">Disease resistance R13L4/SHOC-2-like LRR domain-containing protein</fullName>
    </recommendedName>
</protein>
<dbReference type="SMART" id="SM00364">
    <property type="entry name" value="LRR_BAC"/>
    <property type="match status" value="4"/>
</dbReference>
<feature type="compositionally biased region" description="Polar residues" evidence="3">
    <location>
        <begin position="17"/>
        <end position="32"/>
    </location>
</feature>
<dbReference type="InterPro" id="IPR032675">
    <property type="entry name" value="LRR_dom_sf"/>
</dbReference>
<evidence type="ECO:0000259" key="4">
    <source>
        <dbReference type="Pfam" id="PF23598"/>
    </source>
</evidence>
<dbReference type="Gene3D" id="3.80.10.10">
    <property type="entry name" value="Ribonuclease Inhibitor"/>
    <property type="match status" value="1"/>
</dbReference>
<dbReference type="InterPro" id="IPR003591">
    <property type="entry name" value="Leu-rich_rpt_typical-subtyp"/>
</dbReference>
<feature type="compositionally biased region" description="Gly residues" evidence="3">
    <location>
        <begin position="510"/>
        <end position="520"/>
    </location>
</feature>
<keyword evidence="1" id="KW-0433">Leucine-rich repeat</keyword>
<feature type="compositionally biased region" description="Polar residues" evidence="3">
    <location>
        <begin position="422"/>
        <end position="441"/>
    </location>
</feature>
<feature type="region of interest" description="Disordered" evidence="3">
    <location>
        <begin position="493"/>
        <end position="542"/>
    </location>
</feature>
<feature type="compositionally biased region" description="Basic and acidic residues" evidence="3">
    <location>
        <begin position="1359"/>
        <end position="1370"/>
    </location>
</feature>
<dbReference type="EMBL" id="CDMZ01002292">
    <property type="protein sequence ID" value="CEM41710.1"/>
    <property type="molecule type" value="Genomic_DNA"/>
</dbReference>
<reference evidence="5" key="1">
    <citation type="submission" date="2014-11" db="EMBL/GenBank/DDBJ databases">
        <authorList>
            <person name="Otto D Thomas"/>
            <person name="Naeem Raeece"/>
        </authorList>
    </citation>
    <scope>NUCLEOTIDE SEQUENCE</scope>
</reference>
<feature type="region of interest" description="Disordered" evidence="3">
    <location>
        <begin position="421"/>
        <end position="448"/>
    </location>
</feature>
<gene>
    <name evidence="5" type="ORF">Cvel_26191</name>
</gene>
<feature type="region of interest" description="Disordered" evidence="3">
    <location>
        <begin position="1"/>
        <end position="91"/>
    </location>
</feature>
<sequence>MGAVCSRKALSVKDNDSQMSSNRSVYQMQAVQKVNGGNVGEWWDKKEGKKPKRPAPQSQSPSKGIESPSKQAKAKKQRAKHNRFGRKEAKRRTSVANVGDLILLKKYLFPEKTLEGNQVIDALRFEVPEALRSSLSEKFYDSIHELDDKKLNSICIRRCRLPRFPRNLHRCKDLKSLDLSHNLIQEIPLDLVDIHSLDASEIEIIILEFNHINEITVKTLEKLENLRYLDLSNNYIGELPHDFGRHLKKLETLDLSVNSLSSLPDSVSECSKLKLLQVENNKLTAVPRLTYTKHVNGRDVVYGLLELERLLLSFNQIDSVPSTIRHLKKLRTLRLVSNQITHLPPEILELFDDQTARAGGMGRTGEDADLDFQDNEDNGCLQDLFVDHNPLKNPPIAAFAWGWREAFRSFKVDLYARPLTDGSPSASIPQDQIQTLQTHSPSRVEDDAPIEDGAFVTGAAGVGRGRRRGKIKWEEEFADSVLPSILDASAASTTASTSVRTAGPPQQQGDGVGGQRGLGQRGSVRGVGEDWGGGKRDSLTGDSQMYGPPLFFLGKEGQIFLWEKGHKESLEPKSVMLEYAKRVSTEDSGTANGQALAVATPSPNFNRTQSVRFTTAPSDVGGGTRRESPMQGGGGQVSKSTRYSGEETERERATPVAGFFSPNFRIVQTMVRIHKNKLSLWEGRDFLSSGCVEGISSLQGGGLQGAPGKHRRFSQIMNGTSDTADLDLFCLLLALLCRRSSRSLSSLFKAACGKLEDRPQSPSKPAKTHADGESAFALLSNKAIRGKRLQSPFKDREPPSSAVAVRSPAITTQQRTTLSKSRFDAFLESRQLFIPEVQRDLIWRMLTTSSDERDDQGIVNEQVFAAFLLLFDALLPPELLEDKTHPRYHFRKRIEKAPVSKGGFKGVEKERKDPATLGKELAFLYMTPRQVVDGMADRLYDPPASCHAINSATITGDPCGSYTDPWKELAFSLDAPIFIQQMNAEGGEEGGIGGCEDLKGRRDLALSTKQIERLKWGSLRKDAADTPNSFDHLSPTGSPSKGGGLLNMLKGMRKGRKVGTDGSVLTQSELKKEKEENDESPTGGGKSPAATGLQRLNTLTRTGWNQIFNAVARRRARALEMGSLYFGDEDSDDFEMSDSETDGENSDELEEWSESSLSFESIDGDLWETKPFGLTHLAMDVSKKPGGLWGEDQDLDADSPRNVAEEVWENDIENAIPDILSMVTNGRVAPLWAIDNFSRSRSPTPLELHGVSFGLAQKIPPLSREDRKRVITHLLREETIDKKEALMLEQSMRTQRQRVLSPWHIHDHNALQGKGREQTLKAIPIGGYDNRSTAPKDPLSRVTGTNLRLTAEEKISLMRQRERNMRESRTRSRAVGKTSVTSQRMVERMKKRYKTDVAPLARVLRQVRRCVAHSQYRALLQYILSEIRQLRNCERQNASASSWETVLLRVWDPNLRGALGDTVSSGGPCLGRELLEAVGFALVSEEIWIWPVHFDMQASQETEKVSQKFMRAINLFWARGGLREKDKGGGEEEVEASGEDSGDGGEGNSFAMKKTKKKSASTTLAAGAKDRMAHSLQMAESKKRWLDKWIPSNCLGRDKDRLNDVYLFFSRQIQREREKMGEQQE</sequence>
<dbReference type="PANTHER" id="PTHR48051:SF1">
    <property type="entry name" value="RAS SUPPRESSOR PROTEIN 1"/>
    <property type="match status" value="1"/>
</dbReference>
<keyword evidence="2" id="KW-0677">Repeat</keyword>
<feature type="compositionally biased region" description="Basic residues" evidence="3">
    <location>
        <begin position="72"/>
        <end position="91"/>
    </location>
</feature>
<evidence type="ECO:0000256" key="1">
    <source>
        <dbReference type="ARBA" id="ARBA00022614"/>
    </source>
</evidence>
<dbReference type="PANTHER" id="PTHR48051">
    <property type="match status" value="1"/>
</dbReference>
<dbReference type="InterPro" id="IPR001611">
    <property type="entry name" value="Leu-rich_rpt"/>
</dbReference>
<dbReference type="Pfam" id="PF23598">
    <property type="entry name" value="LRR_14"/>
    <property type="match status" value="1"/>
</dbReference>
<feature type="domain" description="Disease resistance R13L4/SHOC-2-like LRR" evidence="4">
    <location>
        <begin position="210"/>
        <end position="282"/>
    </location>
</feature>
<proteinExistence type="predicted"/>
<dbReference type="VEuPathDB" id="CryptoDB:Cvel_26191"/>
<feature type="region of interest" description="Disordered" evidence="3">
    <location>
        <begin position="1024"/>
        <end position="1092"/>
    </location>
</feature>
<dbReference type="SUPFAM" id="SSF52058">
    <property type="entry name" value="L domain-like"/>
    <property type="match status" value="1"/>
</dbReference>
<feature type="compositionally biased region" description="Acidic residues" evidence="3">
    <location>
        <begin position="1531"/>
        <end position="1543"/>
    </location>
</feature>
<feature type="compositionally biased region" description="Polar residues" evidence="3">
    <location>
        <begin position="1026"/>
        <end position="1039"/>
    </location>
</feature>
<feature type="region of interest" description="Disordered" evidence="3">
    <location>
        <begin position="614"/>
        <end position="650"/>
    </location>
</feature>
<dbReference type="PROSITE" id="PS51450">
    <property type="entry name" value="LRR"/>
    <property type="match status" value="4"/>
</dbReference>
<accession>A0A0G4HCY3</accession>
<dbReference type="InterPro" id="IPR055414">
    <property type="entry name" value="LRR_R13L4/SHOC2-like"/>
</dbReference>
<dbReference type="InterPro" id="IPR050216">
    <property type="entry name" value="LRR_domain-containing"/>
</dbReference>
<feature type="region of interest" description="Disordered" evidence="3">
    <location>
        <begin position="1359"/>
        <end position="1381"/>
    </location>
</feature>
<feature type="region of interest" description="Disordered" evidence="3">
    <location>
        <begin position="1525"/>
        <end position="1569"/>
    </location>
</feature>
<evidence type="ECO:0000256" key="3">
    <source>
        <dbReference type="SAM" id="MobiDB-lite"/>
    </source>
</evidence>
<evidence type="ECO:0000256" key="2">
    <source>
        <dbReference type="ARBA" id="ARBA00022737"/>
    </source>
</evidence>
<evidence type="ECO:0000313" key="5">
    <source>
        <dbReference type="EMBL" id="CEM41710.1"/>
    </source>
</evidence>
<dbReference type="GO" id="GO:0005737">
    <property type="term" value="C:cytoplasm"/>
    <property type="evidence" value="ECO:0007669"/>
    <property type="project" value="TreeGrafter"/>
</dbReference>
<dbReference type="SMART" id="SM00369">
    <property type="entry name" value="LRR_TYP"/>
    <property type="match status" value="6"/>
</dbReference>
<feature type="region of interest" description="Disordered" evidence="3">
    <location>
        <begin position="1127"/>
        <end position="1153"/>
    </location>
</feature>
<name>A0A0G4HCY3_9ALVE</name>